<protein>
    <recommendedName>
        <fullName evidence="3">Topoisomerase II</fullName>
    </recommendedName>
</protein>
<reference evidence="1" key="1">
    <citation type="submission" date="2017-02" db="EMBL/GenBank/DDBJ databases">
        <title>Draft Genome Sequence of the Salt Water Bacterium Oceanospirillum linum ATCC 11336.</title>
        <authorList>
            <person name="Trachtenberg A.M."/>
            <person name="Carney J.G."/>
            <person name="Linnane J.D."/>
            <person name="Rheaume B.A."/>
            <person name="Pitts N.L."/>
            <person name="Mykles D.L."/>
            <person name="Maclea K.S."/>
        </authorList>
    </citation>
    <scope>NUCLEOTIDE SEQUENCE [LARGE SCALE GENOMIC DNA]</scope>
    <source>
        <strain evidence="1">ATCC 11336</strain>
    </source>
</reference>
<evidence type="ECO:0000313" key="2">
    <source>
        <dbReference type="Proteomes" id="UP000190064"/>
    </source>
</evidence>
<dbReference type="InterPro" id="IPR021363">
    <property type="entry name" value="DUF2835"/>
</dbReference>
<dbReference type="RefSeq" id="WP_078320120.1">
    <property type="nucleotide sequence ID" value="NZ_FXTS01000006.1"/>
</dbReference>
<proteinExistence type="predicted"/>
<comment type="caution">
    <text evidence="1">The sequence shown here is derived from an EMBL/GenBank/DDBJ whole genome shotgun (WGS) entry which is preliminary data.</text>
</comment>
<dbReference type="Pfam" id="PF11197">
    <property type="entry name" value="DUF2835"/>
    <property type="match status" value="1"/>
</dbReference>
<dbReference type="Proteomes" id="UP000190064">
    <property type="component" value="Unassembled WGS sequence"/>
</dbReference>
<evidence type="ECO:0008006" key="3">
    <source>
        <dbReference type="Google" id="ProtNLM"/>
    </source>
</evidence>
<evidence type="ECO:0000313" key="1">
    <source>
        <dbReference type="EMBL" id="OOV86666.1"/>
    </source>
</evidence>
<organism evidence="1 2">
    <name type="scientific">Oceanospirillum linum</name>
    <dbReference type="NCBI Taxonomy" id="966"/>
    <lineage>
        <taxon>Bacteria</taxon>
        <taxon>Pseudomonadati</taxon>
        <taxon>Pseudomonadota</taxon>
        <taxon>Gammaproteobacteria</taxon>
        <taxon>Oceanospirillales</taxon>
        <taxon>Oceanospirillaceae</taxon>
        <taxon>Oceanospirillum</taxon>
    </lineage>
</organism>
<dbReference type="STRING" id="966.BTA35_0212330"/>
<dbReference type="AlphaFoldDB" id="A0A1T1HA71"/>
<sequence>MQEVIISLSLSAEKYLEYYRGYASGVIAYDTLGRRVQLPASVLRQFVTHKGIQGVFRVKFGAGNKFQSIERVA</sequence>
<name>A0A1T1HA71_OCELI</name>
<accession>A0A1T1HA71</accession>
<keyword evidence="2" id="KW-1185">Reference proteome</keyword>
<dbReference type="EMBL" id="MTSD02000005">
    <property type="protein sequence ID" value="OOV86666.1"/>
    <property type="molecule type" value="Genomic_DNA"/>
</dbReference>
<gene>
    <name evidence="1" type="ORF">BTA35_0212330</name>
</gene>